<dbReference type="GO" id="GO:0008483">
    <property type="term" value="F:transaminase activity"/>
    <property type="evidence" value="ECO:0007669"/>
    <property type="project" value="UniProtKB-KW"/>
</dbReference>
<reference evidence="4 5" key="1">
    <citation type="submission" date="2021-06" db="EMBL/GenBank/DDBJ databases">
        <title>Falsochrobactrum tianjin sp.nov., a new petroleum-degrading bacteria isolated from oily soils.</title>
        <authorList>
            <person name="Chen G."/>
            <person name="Chen H."/>
            <person name="Tian J."/>
            <person name="Qing J."/>
            <person name="Zhong L."/>
            <person name="Ma W."/>
            <person name="Song Y."/>
            <person name="Cui X."/>
            <person name="Yan B."/>
        </authorList>
    </citation>
    <scope>NUCLEOTIDE SEQUENCE [LARGE SCALE GENOMIC DNA]</scope>
    <source>
        <strain evidence="4 5">TDYN1</strain>
    </source>
</reference>
<dbReference type="InterPro" id="IPR005814">
    <property type="entry name" value="Aminotrans_3"/>
</dbReference>
<dbReference type="PANTHER" id="PTHR45688">
    <property type="match status" value="1"/>
</dbReference>
<gene>
    <name evidence="4" type="ORF">KUG47_15755</name>
</gene>
<dbReference type="InterPro" id="IPR049704">
    <property type="entry name" value="Aminotrans_3_PPA_site"/>
</dbReference>
<dbReference type="EMBL" id="JAHRVA010000008">
    <property type="protein sequence ID" value="MBV2144953.1"/>
    <property type="molecule type" value="Genomic_DNA"/>
</dbReference>
<dbReference type="PROSITE" id="PS00600">
    <property type="entry name" value="AA_TRANSFER_CLASS_3"/>
    <property type="match status" value="1"/>
</dbReference>
<comment type="caution">
    <text evidence="4">The sequence shown here is derived from an EMBL/GenBank/DDBJ whole genome shotgun (WGS) entry which is preliminary data.</text>
</comment>
<sequence length="434" mass="46508">MANAFVPGRIRLDPASQHLVEARARLLGPAYRLMYEEPLHFVKGEGIWLIDAAGRRYLDAYNNVTSLGHCHPAVVEAIRRQVGVLATNTRYIQEGILALAEKLLATMPDELGHIMLTCTGSEANDLAWRIARSFTGGTGIIVTKTAYHGITDAVAQFSPSLGASVDLGQHVATVPAPGDRGAEGPDGFAEAVERAISELRRHGIRPAMLIVDTMFTSDGVRSDPEGFLVPAVEAIRRAGGIFVADEVQPGFARTGEHFWGFQRHGVVPDIVTMGKPMGNGHPVAGIAVRPEVVAEFGRTSRYFNTFGGNTVSCAAALAVLDVIETEGLQKNAILMGQRMMARLSALSKRYPVLSEIRGAGLMIGAEIRDGARPDSQSAARIVNDMRTAGILISSCGEHHNVLKIRPPLVIKAEEVDLFVDTLGQVLENLNGAAA</sequence>
<keyword evidence="5" id="KW-1185">Reference proteome</keyword>
<comment type="cofactor">
    <cofactor evidence="1">
        <name>pyridoxal 5'-phosphate</name>
        <dbReference type="ChEBI" id="CHEBI:597326"/>
    </cofactor>
</comment>
<dbReference type="CDD" id="cd00610">
    <property type="entry name" value="OAT_like"/>
    <property type="match status" value="1"/>
</dbReference>
<name>A0A949PPL4_9HYPH</name>
<dbReference type="Pfam" id="PF00202">
    <property type="entry name" value="Aminotran_3"/>
    <property type="match status" value="1"/>
</dbReference>
<dbReference type="PANTHER" id="PTHR45688:SF13">
    <property type="entry name" value="ALANINE--GLYOXYLATE AMINOTRANSFERASE 2-LIKE"/>
    <property type="match status" value="1"/>
</dbReference>
<evidence type="ECO:0000256" key="3">
    <source>
        <dbReference type="RuleBase" id="RU003560"/>
    </source>
</evidence>
<evidence type="ECO:0000256" key="2">
    <source>
        <dbReference type="ARBA" id="ARBA00008954"/>
    </source>
</evidence>
<proteinExistence type="inferred from homology"/>
<organism evidence="4 5">
    <name type="scientific">Falsochrobactrum tianjinense</name>
    <dbReference type="NCBI Taxonomy" id="2706015"/>
    <lineage>
        <taxon>Bacteria</taxon>
        <taxon>Pseudomonadati</taxon>
        <taxon>Pseudomonadota</taxon>
        <taxon>Alphaproteobacteria</taxon>
        <taxon>Hyphomicrobiales</taxon>
        <taxon>Brucellaceae</taxon>
        <taxon>Falsochrobactrum</taxon>
    </lineage>
</organism>
<keyword evidence="4" id="KW-0808">Transferase</keyword>
<comment type="similarity">
    <text evidence="2 3">Belongs to the class-III pyridoxal-phosphate-dependent aminotransferase family.</text>
</comment>
<accession>A0A949PPL4</accession>
<keyword evidence="3" id="KW-0663">Pyridoxal phosphate</keyword>
<dbReference type="Proteomes" id="UP000752297">
    <property type="component" value="Unassembled WGS sequence"/>
</dbReference>
<protein>
    <submittedName>
        <fullName evidence="4">Aspartate aminotransferase family protein</fullName>
    </submittedName>
</protein>
<keyword evidence="4" id="KW-0032">Aminotransferase</keyword>
<dbReference type="AlphaFoldDB" id="A0A949PPL4"/>
<evidence type="ECO:0000256" key="1">
    <source>
        <dbReference type="ARBA" id="ARBA00001933"/>
    </source>
</evidence>
<evidence type="ECO:0000313" key="4">
    <source>
        <dbReference type="EMBL" id="MBV2144953.1"/>
    </source>
</evidence>
<evidence type="ECO:0000313" key="5">
    <source>
        <dbReference type="Proteomes" id="UP000752297"/>
    </source>
</evidence>
<dbReference type="PIRSF" id="PIRSF000521">
    <property type="entry name" value="Transaminase_4ab_Lys_Orn"/>
    <property type="match status" value="1"/>
</dbReference>
<dbReference type="GO" id="GO:0030170">
    <property type="term" value="F:pyridoxal phosphate binding"/>
    <property type="evidence" value="ECO:0007669"/>
    <property type="project" value="InterPro"/>
</dbReference>